<keyword evidence="8" id="KW-1185">Reference proteome</keyword>
<feature type="domain" description="ABC transporter" evidence="6">
    <location>
        <begin position="5"/>
        <end position="238"/>
    </location>
</feature>
<proteinExistence type="inferred from homology"/>
<keyword evidence="5" id="KW-0029">Amino-acid transport</keyword>
<keyword evidence="4 7" id="KW-0067">ATP-binding</keyword>
<dbReference type="PANTHER" id="PTHR43820:SF4">
    <property type="entry name" value="HIGH-AFFINITY BRANCHED-CHAIN AMINO ACID TRANSPORT ATP-BINDING PROTEIN LIVF"/>
    <property type="match status" value="1"/>
</dbReference>
<dbReference type="InterPro" id="IPR003593">
    <property type="entry name" value="AAA+_ATPase"/>
</dbReference>
<dbReference type="PROSITE" id="PS00211">
    <property type="entry name" value="ABC_TRANSPORTER_1"/>
    <property type="match status" value="1"/>
</dbReference>
<evidence type="ECO:0000313" key="8">
    <source>
        <dbReference type="Proteomes" id="UP000826651"/>
    </source>
</evidence>
<evidence type="ECO:0000256" key="4">
    <source>
        <dbReference type="ARBA" id="ARBA00022840"/>
    </source>
</evidence>
<evidence type="ECO:0000256" key="2">
    <source>
        <dbReference type="ARBA" id="ARBA00022448"/>
    </source>
</evidence>
<dbReference type="InterPro" id="IPR017871">
    <property type="entry name" value="ABC_transporter-like_CS"/>
</dbReference>
<dbReference type="InterPro" id="IPR052156">
    <property type="entry name" value="BCAA_Transport_ATP-bd_LivF"/>
</dbReference>
<protein>
    <submittedName>
        <fullName evidence="7">ABC transporter ATP-binding protein</fullName>
    </submittedName>
</protein>
<name>A0ABS7S538_9MICO</name>
<dbReference type="GO" id="GO:0005524">
    <property type="term" value="F:ATP binding"/>
    <property type="evidence" value="ECO:0007669"/>
    <property type="project" value="UniProtKB-KW"/>
</dbReference>
<dbReference type="PROSITE" id="PS50893">
    <property type="entry name" value="ABC_TRANSPORTER_2"/>
    <property type="match status" value="1"/>
</dbReference>
<dbReference type="InterPro" id="IPR027417">
    <property type="entry name" value="P-loop_NTPase"/>
</dbReference>
<comment type="similarity">
    <text evidence="1">Belongs to the ABC transporter superfamily.</text>
</comment>
<dbReference type="SUPFAM" id="SSF52540">
    <property type="entry name" value="P-loop containing nucleoside triphosphate hydrolases"/>
    <property type="match status" value="1"/>
</dbReference>
<dbReference type="Proteomes" id="UP000826651">
    <property type="component" value="Unassembled WGS sequence"/>
</dbReference>
<evidence type="ECO:0000256" key="1">
    <source>
        <dbReference type="ARBA" id="ARBA00005417"/>
    </source>
</evidence>
<sequence length="259" mass="27734">MSDALAVSNLSFYYGRAQVLDDLSFTVAAGEIVTIIGPNGAGKSTLLNVIARSHRLRRGAVAVAGTSTSRMSQSQVVRTGCSLVPEGRQVFSTLSVADNLLLGGYTRRRDNTTKKLLREVYDLFPRLEERSHQLAGTLSGGEQQMLAVGRAYMSQPKVMLLDEPSLGLSPQMTELVMKVLKRMRDENGLTIVLVEQNARAALALADRGYLLNAGKFVLEGTAAALRGDPAVKHIYLGGASSTEQVEGPLADSLAAELAE</sequence>
<comment type="caution">
    <text evidence="7">The sequence shown here is derived from an EMBL/GenBank/DDBJ whole genome shotgun (WGS) entry which is preliminary data.</text>
</comment>
<keyword evidence="3" id="KW-0547">Nucleotide-binding</keyword>
<evidence type="ECO:0000259" key="6">
    <source>
        <dbReference type="PROSITE" id="PS50893"/>
    </source>
</evidence>
<dbReference type="PANTHER" id="PTHR43820">
    <property type="entry name" value="HIGH-AFFINITY BRANCHED-CHAIN AMINO ACID TRANSPORT ATP-BINDING PROTEIN LIVF"/>
    <property type="match status" value="1"/>
</dbReference>
<keyword evidence="2" id="KW-0813">Transport</keyword>
<dbReference type="SMART" id="SM00382">
    <property type="entry name" value="AAA"/>
    <property type="match status" value="1"/>
</dbReference>
<dbReference type="RefSeq" id="WP_223403407.1">
    <property type="nucleotide sequence ID" value="NZ_JAGSHT010000005.1"/>
</dbReference>
<dbReference type="EMBL" id="JAGSHT010000005">
    <property type="protein sequence ID" value="MBZ2195449.1"/>
    <property type="molecule type" value="Genomic_DNA"/>
</dbReference>
<dbReference type="InterPro" id="IPR003439">
    <property type="entry name" value="ABC_transporter-like_ATP-bd"/>
</dbReference>
<dbReference type="Pfam" id="PF00005">
    <property type="entry name" value="ABC_tran"/>
    <property type="match status" value="1"/>
</dbReference>
<evidence type="ECO:0000256" key="3">
    <source>
        <dbReference type="ARBA" id="ARBA00022741"/>
    </source>
</evidence>
<dbReference type="CDD" id="cd03224">
    <property type="entry name" value="ABC_TM1139_LivF_branched"/>
    <property type="match status" value="1"/>
</dbReference>
<evidence type="ECO:0000313" key="7">
    <source>
        <dbReference type="EMBL" id="MBZ2195449.1"/>
    </source>
</evidence>
<dbReference type="Gene3D" id="3.40.50.300">
    <property type="entry name" value="P-loop containing nucleotide triphosphate hydrolases"/>
    <property type="match status" value="1"/>
</dbReference>
<evidence type="ECO:0000256" key="5">
    <source>
        <dbReference type="ARBA" id="ARBA00022970"/>
    </source>
</evidence>
<reference evidence="7 8" key="1">
    <citation type="submission" date="2021-04" db="EMBL/GenBank/DDBJ databases">
        <title>Ruania sp. nov., isolated from sandy soil of mangrove forest.</title>
        <authorList>
            <person name="Ge X."/>
            <person name="Huang R."/>
            <person name="Liu W."/>
        </authorList>
    </citation>
    <scope>NUCLEOTIDE SEQUENCE [LARGE SCALE GENOMIC DNA]</scope>
    <source>
        <strain evidence="7 8">N2-46</strain>
    </source>
</reference>
<organism evidence="7 8">
    <name type="scientific">Occultella gossypii</name>
    <dbReference type="NCBI Taxonomy" id="2800820"/>
    <lineage>
        <taxon>Bacteria</taxon>
        <taxon>Bacillati</taxon>
        <taxon>Actinomycetota</taxon>
        <taxon>Actinomycetes</taxon>
        <taxon>Micrococcales</taxon>
        <taxon>Ruaniaceae</taxon>
        <taxon>Occultella</taxon>
    </lineage>
</organism>
<accession>A0ABS7S538</accession>
<gene>
    <name evidence="7" type="ORF">KCQ71_04750</name>
</gene>